<feature type="domain" description="Putative Flp pilus-assembly TadG-like N-terminal" evidence="2">
    <location>
        <begin position="18"/>
        <end position="64"/>
    </location>
</feature>
<name>A0ABV8RKV0_9SPHN</name>
<keyword evidence="4" id="KW-1185">Reference proteome</keyword>
<feature type="transmembrane region" description="Helical" evidence="1">
    <location>
        <begin position="20"/>
        <end position="39"/>
    </location>
</feature>
<sequence length="552" mass="57594">MIMPSTPNGSRFVADERGAVAATYALALTALVAIAGVGFDYGRMVALDTELQNGADQAALAAATQLDRQAGACQRAAAAASGLVNNLTIMANDGGDNQVVVPNESTCDGTGQIRFFVDKAKTTAATTDADAHFVEVVVNARTARYALTPIVGAITSGSMNAAAFAGVGNAICRVPPVMMCNPEEPAGNVNTQLQFDADNRQGVGIRLLANDSYTPGSFGYLNTGANGANALAAAVGWDVRPGDCIGTDGVELKTGVTASVIDAFNTRFDMPGSGGSCPNYGGVNGVCSPSVNVRKGLVRNSNNCNSNAWGENASNFATAQTRNYRPTTRDPYPAGTAPDIMGHPRDLCHAWSNDGDCSAVNGGKNGRVGTGDWDINAYWRSNYGTAYANEVPLSYGAQPKGYPTRYEVYRWEADKIVAGTLSGIIKDGQGNTKAYAQPQAGMCLATAASPYGIPPGGLNVDRRRISAAVLNCNALSAKYGSINNKTLETAGWADMFLVEPSISRNNCTTGNGCNVKYSDTTDVYVEIIGKTKIGGDGSIGQTVRRDVPYLIE</sequence>
<protein>
    <submittedName>
        <fullName evidence="3">Pilus assembly protein TadG-related protein</fullName>
    </submittedName>
</protein>
<dbReference type="EMBL" id="JBHSDR010000003">
    <property type="protein sequence ID" value="MFC4293525.1"/>
    <property type="molecule type" value="Genomic_DNA"/>
</dbReference>
<dbReference type="RefSeq" id="WP_379537020.1">
    <property type="nucleotide sequence ID" value="NZ_JBHSDR010000003.1"/>
</dbReference>
<dbReference type="Proteomes" id="UP001595828">
    <property type="component" value="Unassembled WGS sequence"/>
</dbReference>
<evidence type="ECO:0000256" key="1">
    <source>
        <dbReference type="SAM" id="Phobius"/>
    </source>
</evidence>
<keyword evidence="1" id="KW-0812">Transmembrane</keyword>
<dbReference type="Pfam" id="PF13400">
    <property type="entry name" value="Tad"/>
    <property type="match status" value="1"/>
</dbReference>
<reference evidence="4" key="1">
    <citation type="journal article" date="2019" name="Int. J. Syst. Evol. Microbiol.">
        <title>The Global Catalogue of Microorganisms (GCM) 10K type strain sequencing project: providing services to taxonomists for standard genome sequencing and annotation.</title>
        <authorList>
            <consortium name="The Broad Institute Genomics Platform"/>
            <consortium name="The Broad Institute Genome Sequencing Center for Infectious Disease"/>
            <person name="Wu L."/>
            <person name="Ma J."/>
        </authorList>
    </citation>
    <scope>NUCLEOTIDE SEQUENCE [LARGE SCALE GENOMIC DNA]</scope>
    <source>
        <strain evidence="4">CGMCC 1.12989</strain>
    </source>
</reference>
<evidence type="ECO:0000313" key="3">
    <source>
        <dbReference type="EMBL" id="MFC4293525.1"/>
    </source>
</evidence>
<evidence type="ECO:0000313" key="4">
    <source>
        <dbReference type="Proteomes" id="UP001595828"/>
    </source>
</evidence>
<keyword evidence="1" id="KW-1133">Transmembrane helix</keyword>
<dbReference type="InterPro" id="IPR028087">
    <property type="entry name" value="Tad_N"/>
</dbReference>
<organism evidence="3 4">
    <name type="scientific">Novosphingobium tardum</name>
    <dbReference type="NCBI Taxonomy" id="1538021"/>
    <lineage>
        <taxon>Bacteria</taxon>
        <taxon>Pseudomonadati</taxon>
        <taxon>Pseudomonadota</taxon>
        <taxon>Alphaproteobacteria</taxon>
        <taxon>Sphingomonadales</taxon>
        <taxon>Sphingomonadaceae</taxon>
        <taxon>Novosphingobium</taxon>
    </lineage>
</organism>
<gene>
    <name evidence="3" type="ORF">ACFO0A_00475</name>
</gene>
<keyword evidence="1" id="KW-0472">Membrane</keyword>
<evidence type="ECO:0000259" key="2">
    <source>
        <dbReference type="Pfam" id="PF13400"/>
    </source>
</evidence>
<proteinExistence type="predicted"/>
<comment type="caution">
    <text evidence="3">The sequence shown here is derived from an EMBL/GenBank/DDBJ whole genome shotgun (WGS) entry which is preliminary data.</text>
</comment>
<accession>A0ABV8RKV0</accession>